<keyword evidence="2" id="KW-1185">Reference proteome</keyword>
<dbReference type="AlphaFoldDB" id="A0A8S0YX30"/>
<comment type="caution">
    <text evidence="1">The sequence shown here is derived from an EMBL/GenBank/DDBJ whole genome shotgun (WGS) entry which is preliminary data.</text>
</comment>
<proteinExistence type="predicted"/>
<reference evidence="1 2" key="1">
    <citation type="submission" date="2020-04" db="EMBL/GenBank/DDBJ databases">
        <authorList>
            <person name="Wallbank WR R."/>
            <person name="Pardo Diaz C."/>
            <person name="Kozak K."/>
            <person name="Martin S."/>
            <person name="Jiggins C."/>
            <person name="Moest M."/>
            <person name="Warren A I."/>
            <person name="Byers J.R.P. K."/>
            <person name="Montejo-Kovacevich G."/>
            <person name="Yen C E."/>
        </authorList>
    </citation>
    <scope>NUCLEOTIDE SEQUENCE [LARGE SCALE GENOMIC DNA]</scope>
</reference>
<organism evidence="1 2">
    <name type="scientific">Arctia plantaginis</name>
    <name type="common">Wood tiger moth</name>
    <name type="synonym">Phalaena plantaginis</name>
    <dbReference type="NCBI Taxonomy" id="874455"/>
    <lineage>
        <taxon>Eukaryota</taxon>
        <taxon>Metazoa</taxon>
        <taxon>Ecdysozoa</taxon>
        <taxon>Arthropoda</taxon>
        <taxon>Hexapoda</taxon>
        <taxon>Insecta</taxon>
        <taxon>Pterygota</taxon>
        <taxon>Neoptera</taxon>
        <taxon>Endopterygota</taxon>
        <taxon>Lepidoptera</taxon>
        <taxon>Glossata</taxon>
        <taxon>Ditrysia</taxon>
        <taxon>Noctuoidea</taxon>
        <taxon>Erebidae</taxon>
        <taxon>Arctiinae</taxon>
        <taxon>Arctia</taxon>
    </lineage>
</organism>
<name>A0A8S0YX30_ARCPL</name>
<protein>
    <submittedName>
        <fullName evidence="1">Uncharacterized protein</fullName>
    </submittedName>
</protein>
<sequence length="68" mass="8044">MSQIEAVVNQEQLTEEMQRLLASGRDKKTPDYIQRKLDALEEYWNEFPANHKQSPFFKHIYVESATKS</sequence>
<dbReference type="OrthoDB" id="5986643at2759"/>
<accession>A0A8S0YX30</accession>
<gene>
    <name evidence="1" type="ORF">APLA_LOCUS1951</name>
</gene>
<dbReference type="EMBL" id="CADEBC010000135">
    <property type="protein sequence ID" value="CAB3224102.1"/>
    <property type="molecule type" value="Genomic_DNA"/>
</dbReference>
<evidence type="ECO:0000313" key="1">
    <source>
        <dbReference type="EMBL" id="CAB3224102.1"/>
    </source>
</evidence>
<dbReference type="Proteomes" id="UP000494106">
    <property type="component" value="Unassembled WGS sequence"/>
</dbReference>
<evidence type="ECO:0000313" key="2">
    <source>
        <dbReference type="Proteomes" id="UP000494106"/>
    </source>
</evidence>